<keyword evidence="1" id="KW-1133">Transmembrane helix</keyword>
<accession>A0A1C0YEI8</accession>
<proteinExistence type="predicted"/>
<reference evidence="3 4" key="1">
    <citation type="submission" date="2016-07" db="EMBL/GenBank/DDBJ databases">
        <title>Caryophanon latum genome sequencing.</title>
        <authorList>
            <person name="Verma A."/>
            <person name="Pal Y."/>
            <person name="Krishnamurthi S."/>
        </authorList>
    </citation>
    <scope>NUCLEOTIDE SEQUENCE [LARGE SCALE GENOMIC DNA]</scope>
    <source>
        <strain evidence="3 4">DSM 14151</strain>
    </source>
</reference>
<keyword evidence="1" id="KW-0812">Transmembrane</keyword>
<protein>
    <recommendedName>
        <fullName evidence="2">Zinc-ribbon domain-containing protein</fullName>
    </recommendedName>
</protein>
<dbReference type="RefSeq" id="WP_066466288.1">
    <property type="nucleotide sequence ID" value="NZ_MATO01000065.1"/>
</dbReference>
<sequence>MVNNFCSNCGNKLVINSKFCSKCGKTLHQNMDSSNNLLAGSSSLDNKNKRVLTNIISIALLWLPAFYMILNLFTPLGVVSAYDNEDYLITSAGGVVSGFIIFLYIHFFKDMLLSKILAKYTYFIITLSILVYIATFFSLFFSYLFPQNHVEEIAIYYVYSMNELNVDAIVADYRQMLVEGFIMLIIFFLPTLLIKLLFMKRWFKIHKNLSLFKGLIWYKSNCKFKNIMNMFITMK</sequence>
<dbReference type="AlphaFoldDB" id="A0A1C0YEI8"/>
<dbReference type="OrthoDB" id="2330021at2"/>
<evidence type="ECO:0000313" key="3">
    <source>
        <dbReference type="EMBL" id="OCS85555.1"/>
    </source>
</evidence>
<dbReference type="Pfam" id="PF13240">
    <property type="entry name" value="Zn_Ribbon_1"/>
    <property type="match status" value="1"/>
</dbReference>
<evidence type="ECO:0000256" key="1">
    <source>
        <dbReference type="SAM" id="Phobius"/>
    </source>
</evidence>
<comment type="caution">
    <text evidence="3">The sequence shown here is derived from an EMBL/GenBank/DDBJ whole genome shotgun (WGS) entry which is preliminary data.</text>
</comment>
<dbReference type="EMBL" id="MATO01000065">
    <property type="protein sequence ID" value="OCS85555.1"/>
    <property type="molecule type" value="Genomic_DNA"/>
</dbReference>
<dbReference type="Proteomes" id="UP000093482">
    <property type="component" value="Unassembled WGS sequence"/>
</dbReference>
<dbReference type="InterPro" id="IPR026870">
    <property type="entry name" value="Zinc_ribbon_dom"/>
</dbReference>
<feature type="transmembrane region" description="Helical" evidence="1">
    <location>
        <begin position="89"/>
        <end position="108"/>
    </location>
</feature>
<evidence type="ECO:0000259" key="2">
    <source>
        <dbReference type="Pfam" id="PF13240"/>
    </source>
</evidence>
<feature type="transmembrane region" description="Helical" evidence="1">
    <location>
        <begin position="180"/>
        <end position="198"/>
    </location>
</feature>
<evidence type="ECO:0000313" key="4">
    <source>
        <dbReference type="Proteomes" id="UP000093482"/>
    </source>
</evidence>
<organism evidence="3 4">
    <name type="scientific">Caryophanon latum</name>
    <dbReference type="NCBI Taxonomy" id="33977"/>
    <lineage>
        <taxon>Bacteria</taxon>
        <taxon>Bacillati</taxon>
        <taxon>Bacillota</taxon>
        <taxon>Bacilli</taxon>
        <taxon>Bacillales</taxon>
        <taxon>Caryophanaceae</taxon>
        <taxon>Caryophanon</taxon>
    </lineage>
</organism>
<feature type="domain" description="Zinc-ribbon" evidence="2">
    <location>
        <begin position="5"/>
        <end position="27"/>
    </location>
</feature>
<keyword evidence="1" id="KW-0472">Membrane</keyword>
<gene>
    <name evidence="3" type="ORF">A6K76_15080</name>
</gene>
<feature type="transmembrane region" description="Helical" evidence="1">
    <location>
        <begin position="120"/>
        <end position="145"/>
    </location>
</feature>
<name>A0A1C0YEI8_9BACL</name>
<feature type="transmembrane region" description="Helical" evidence="1">
    <location>
        <begin position="51"/>
        <end position="69"/>
    </location>
</feature>
<keyword evidence="4" id="KW-1185">Reference proteome</keyword>